<dbReference type="EMBL" id="JAANBB010000174">
    <property type="protein sequence ID" value="KAF7547578.1"/>
    <property type="molecule type" value="Genomic_DNA"/>
</dbReference>
<proteinExistence type="predicted"/>
<dbReference type="OrthoDB" id="3434333at2759"/>
<dbReference type="AlphaFoldDB" id="A0A9P5H8P6"/>
<comment type="caution">
    <text evidence="1">The sequence shown here is derived from an EMBL/GenBank/DDBJ whole genome shotgun (WGS) entry which is preliminary data.</text>
</comment>
<reference evidence="1" key="1">
    <citation type="submission" date="2020-03" db="EMBL/GenBank/DDBJ databases">
        <title>Draft Genome Sequence of Cylindrodendrum hubeiense.</title>
        <authorList>
            <person name="Buettner E."/>
            <person name="Kellner H."/>
        </authorList>
    </citation>
    <scope>NUCLEOTIDE SEQUENCE</scope>
    <source>
        <strain evidence="1">IHI 201604</strain>
    </source>
</reference>
<name>A0A9P5H8P6_9HYPO</name>
<gene>
    <name evidence="1" type="ORF">G7Z17_g7627</name>
</gene>
<evidence type="ECO:0000313" key="2">
    <source>
        <dbReference type="Proteomes" id="UP000722485"/>
    </source>
</evidence>
<evidence type="ECO:0000313" key="1">
    <source>
        <dbReference type="EMBL" id="KAF7547578.1"/>
    </source>
</evidence>
<dbReference type="Proteomes" id="UP000722485">
    <property type="component" value="Unassembled WGS sequence"/>
</dbReference>
<protein>
    <submittedName>
        <fullName evidence="1">Uncharacterized protein</fullName>
    </submittedName>
</protein>
<sequence>MDAHIVSESNPLPISMLRQIALAGSLDEISNIPDAVRHHIFWHGMRDKTTNNLLKAMFFFVYETSRYGPQNGFRLCLVHEGYHIATDFRIEGSQEDDIDRLEKTIPPGHMEVVVLGQLSS</sequence>
<organism evidence="1 2">
    <name type="scientific">Cylindrodendrum hubeiense</name>
    <dbReference type="NCBI Taxonomy" id="595255"/>
    <lineage>
        <taxon>Eukaryota</taxon>
        <taxon>Fungi</taxon>
        <taxon>Dikarya</taxon>
        <taxon>Ascomycota</taxon>
        <taxon>Pezizomycotina</taxon>
        <taxon>Sordariomycetes</taxon>
        <taxon>Hypocreomycetidae</taxon>
        <taxon>Hypocreales</taxon>
        <taxon>Nectriaceae</taxon>
        <taxon>Cylindrodendrum</taxon>
    </lineage>
</organism>
<keyword evidence="2" id="KW-1185">Reference proteome</keyword>
<accession>A0A9P5H8P6</accession>